<dbReference type="RefSeq" id="WP_163962933.1">
    <property type="nucleotide sequence ID" value="NZ_JAAGNX010000001.1"/>
</dbReference>
<accession>A0A6B2LYP8</accession>
<gene>
    <name evidence="3" type="ORF">G0Q06_04680</name>
</gene>
<evidence type="ECO:0000313" key="3">
    <source>
        <dbReference type="EMBL" id="NDV61738.1"/>
    </source>
</evidence>
<proteinExistence type="predicted"/>
<dbReference type="InterPro" id="IPR001296">
    <property type="entry name" value="Glyco_trans_1"/>
</dbReference>
<dbReference type="Pfam" id="PF13439">
    <property type="entry name" value="Glyco_transf_4"/>
    <property type="match status" value="1"/>
</dbReference>
<dbReference type="Pfam" id="PF00534">
    <property type="entry name" value="Glycos_transf_1"/>
    <property type="match status" value="1"/>
</dbReference>
<name>A0A6B2LYP8_9BACT</name>
<dbReference type="Proteomes" id="UP000478417">
    <property type="component" value="Unassembled WGS sequence"/>
</dbReference>
<organism evidence="3 4">
    <name type="scientific">Oceanipulchritudo coccoides</name>
    <dbReference type="NCBI Taxonomy" id="2706888"/>
    <lineage>
        <taxon>Bacteria</taxon>
        <taxon>Pseudomonadati</taxon>
        <taxon>Verrucomicrobiota</taxon>
        <taxon>Opitutia</taxon>
        <taxon>Puniceicoccales</taxon>
        <taxon>Oceanipulchritudinaceae</taxon>
        <taxon>Oceanipulchritudo</taxon>
    </lineage>
</organism>
<dbReference type="SUPFAM" id="SSF53756">
    <property type="entry name" value="UDP-Glycosyltransferase/glycogen phosphorylase"/>
    <property type="match status" value="1"/>
</dbReference>
<dbReference type="EMBL" id="JAAGNX010000001">
    <property type="protein sequence ID" value="NDV61738.1"/>
    <property type="molecule type" value="Genomic_DNA"/>
</dbReference>
<feature type="domain" description="Glycosyl transferase family 1" evidence="1">
    <location>
        <begin position="180"/>
        <end position="339"/>
    </location>
</feature>
<protein>
    <submittedName>
        <fullName evidence="3">Glycosyltransferase family 4 protein</fullName>
    </submittedName>
</protein>
<dbReference type="Gene3D" id="3.40.50.2000">
    <property type="entry name" value="Glycogen Phosphorylase B"/>
    <property type="match status" value="2"/>
</dbReference>
<dbReference type="AlphaFoldDB" id="A0A6B2LYP8"/>
<dbReference type="PANTHER" id="PTHR12526:SF638">
    <property type="entry name" value="SPORE COAT PROTEIN SA"/>
    <property type="match status" value="1"/>
</dbReference>
<comment type="caution">
    <text evidence="3">The sequence shown here is derived from an EMBL/GenBank/DDBJ whole genome shotgun (WGS) entry which is preliminary data.</text>
</comment>
<reference evidence="3 4" key="1">
    <citation type="submission" date="2020-02" db="EMBL/GenBank/DDBJ databases">
        <title>Albibacoteraceae fam. nov., the first described family within the subdivision 4 Verrucomicrobia.</title>
        <authorList>
            <person name="Xi F."/>
        </authorList>
    </citation>
    <scope>NUCLEOTIDE SEQUENCE [LARGE SCALE GENOMIC DNA]</scope>
    <source>
        <strain evidence="3 4">CK1056</strain>
    </source>
</reference>
<keyword evidence="3" id="KW-0808">Transferase</keyword>
<feature type="domain" description="Glycosyltransferase subfamily 4-like N-terminal" evidence="2">
    <location>
        <begin position="13"/>
        <end position="165"/>
    </location>
</feature>
<dbReference type="PANTHER" id="PTHR12526">
    <property type="entry name" value="GLYCOSYLTRANSFERASE"/>
    <property type="match status" value="1"/>
</dbReference>
<dbReference type="GO" id="GO:0016757">
    <property type="term" value="F:glycosyltransferase activity"/>
    <property type="evidence" value="ECO:0007669"/>
    <property type="project" value="InterPro"/>
</dbReference>
<keyword evidence="4" id="KW-1185">Reference proteome</keyword>
<dbReference type="CDD" id="cd03819">
    <property type="entry name" value="GT4_WavL-like"/>
    <property type="match status" value="1"/>
</dbReference>
<dbReference type="InterPro" id="IPR028098">
    <property type="entry name" value="Glyco_trans_4-like_N"/>
</dbReference>
<evidence type="ECO:0000259" key="1">
    <source>
        <dbReference type="Pfam" id="PF00534"/>
    </source>
</evidence>
<evidence type="ECO:0000259" key="2">
    <source>
        <dbReference type="Pfam" id="PF13439"/>
    </source>
</evidence>
<sequence length="370" mass="41733">MKIIQILPELNSGGVERGTLEIGRYLVEQGHESVVISNGGKLVKSLVEDGSRHITLPVHKKSLLSLSQVKVLRKVFEDESPDIIHVRSRLPAWITWLAWRRMDRTTRPRLVTTVHGFNSVNAYSRIMTRGELVITVSDSCRQFVLTNYPETDPSKIRVVHRGVDPGDYPNDFQPSQEWRTKWHQAYPETANKILITLPGRVTRLKGHADFIQIIQSLVSVNPRIHGIIAGGAHEKKQAYLDEIREEIKKAGLADHITITGHRSDLREVLGLSDIVLSLTTQPESFGRTTLEALCLSTPVIGYEHGGVGEILQAMFPEGRVPFGDREKLTQLIIDWLDNGFPSISNERPFTLEAMQRETLECYKELAAQSR</sequence>
<evidence type="ECO:0000313" key="4">
    <source>
        <dbReference type="Proteomes" id="UP000478417"/>
    </source>
</evidence>